<dbReference type="InterPro" id="IPR014756">
    <property type="entry name" value="Ig_E-set"/>
</dbReference>
<organism evidence="7 8">
    <name type="scientific">Methylocystis bryophila</name>
    <dbReference type="NCBI Taxonomy" id="655015"/>
    <lineage>
        <taxon>Bacteria</taxon>
        <taxon>Pseudomonadati</taxon>
        <taxon>Pseudomonadota</taxon>
        <taxon>Alphaproteobacteria</taxon>
        <taxon>Hyphomicrobiales</taxon>
        <taxon>Methylocystaceae</taxon>
        <taxon>Methylocystis</taxon>
    </lineage>
</organism>
<dbReference type="InterPro" id="IPR014755">
    <property type="entry name" value="Cu-Rt/internalin_Ig-like"/>
</dbReference>
<dbReference type="STRING" id="655015.B1812_18695"/>
<reference evidence="7 8" key="1">
    <citation type="submission" date="2017-02" db="EMBL/GenBank/DDBJ databases">
        <authorList>
            <person name="Peterson S.W."/>
        </authorList>
    </citation>
    <scope>NUCLEOTIDE SEQUENCE [LARGE SCALE GENOMIC DNA]</scope>
    <source>
        <strain evidence="7 8">S285</strain>
    </source>
</reference>
<accession>A0A1W6MYZ3</accession>
<evidence type="ECO:0000256" key="3">
    <source>
        <dbReference type="ARBA" id="ARBA00022729"/>
    </source>
</evidence>
<name>A0A1W6MYZ3_9HYPH</name>
<dbReference type="GO" id="GO:0030313">
    <property type="term" value="C:cell envelope"/>
    <property type="evidence" value="ECO:0007669"/>
    <property type="project" value="UniProtKB-SubCell"/>
</dbReference>
<evidence type="ECO:0000256" key="4">
    <source>
        <dbReference type="ARBA" id="ARBA00023008"/>
    </source>
</evidence>
<evidence type="ECO:0000313" key="8">
    <source>
        <dbReference type="Proteomes" id="UP000193978"/>
    </source>
</evidence>
<proteinExistence type="predicted"/>
<dbReference type="InterPro" id="IPR007348">
    <property type="entry name" value="CopC_dom"/>
</dbReference>
<protein>
    <submittedName>
        <fullName evidence="7">Copper resistance protein CopC</fullName>
    </submittedName>
</protein>
<feature type="signal peptide" evidence="5">
    <location>
        <begin position="1"/>
        <end position="34"/>
    </location>
</feature>
<dbReference type="PANTHER" id="PTHR34820">
    <property type="entry name" value="INNER MEMBRANE PROTEIN YEBZ"/>
    <property type="match status" value="1"/>
</dbReference>
<keyword evidence="8" id="KW-1185">Reference proteome</keyword>
<dbReference type="AlphaFoldDB" id="A0A1W6MYZ3"/>
<dbReference type="GO" id="GO:0006825">
    <property type="term" value="P:copper ion transport"/>
    <property type="evidence" value="ECO:0007669"/>
    <property type="project" value="InterPro"/>
</dbReference>
<dbReference type="Gene3D" id="2.60.40.1220">
    <property type="match status" value="1"/>
</dbReference>
<dbReference type="Proteomes" id="UP000193978">
    <property type="component" value="Chromosome"/>
</dbReference>
<gene>
    <name evidence="7" type="ORF">B1812_18695</name>
</gene>
<dbReference type="SUPFAM" id="SSF81296">
    <property type="entry name" value="E set domains"/>
    <property type="match status" value="1"/>
</dbReference>
<keyword evidence="2" id="KW-0479">Metal-binding</keyword>
<feature type="domain" description="CopC" evidence="6">
    <location>
        <begin position="35"/>
        <end position="128"/>
    </location>
</feature>
<feature type="chain" id="PRO_5013366296" evidence="5">
    <location>
        <begin position="35"/>
        <end position="134"/>
    </location>
</feature>
<dbReference type="InterPro" id="IPR032694">
    <property type="entry name" value="CopC/D"/>
</dbReference>
<evidence type="ECO:0000256" key="5">
    <source>
        <dbReference type="SAM" id="SignalP"/>
    </source>
</evidence>
<sequence>MSKIKPAQNGKSWRAAAFATIATLLLFSTAPALAHSFLVDANPSSKDHVEAMPKAVKLKFGAGVEPAYSTLSIETSDGKVLAKGAVGKPETPRELTLDAPADLAPGRYVIRYRVLSQDGHIVEGNYEFFLDAKK</sequence>
<evidence type="ECO:0000313" key="7">
    <source>
        <dbReference type="EMBL" id="ARN82783.1"/>
    </source>
</evidence>
<dbReference type="Pfam" id="PF04234">
    <property type="entry name" value="CopC"/>
    <property type="match status" value="1"/>
</dbReference>
<evidence type="ECO:0000256" key="2">
    <source>
        <dbReference type="ARBA" id="ARBA00022723"/>
    </source>
</evidence>
<evidence type="ECO:0000256" key="1">
    <source>
        <dbReference type="ARBA" id="ARBA00004196"/>
    </source>
</evidence>
<dbReference type="GO" id="GO:0005886">
    <property type="term" value="C:plasma membrane"/>
    <property type="evidence" value="ECO:0007669"/>
    <property type="project" value="TreeGrafter"/>
</dbReference>
<dbReference type="OrthoDB" id="9796814at2"/>
<dbReference type="RefSeq" id="WP_085772917.1">
    <property type="nucleotide sequence ID" value="NZ_AP027149.1"/>
</dbReference>
<dbReference type="GO" id="GO:0042597">
    <property type="term" value="C:periplasmic space"/>
    <property type="evidence" value="ECO:0007669"/>
    <property type="project" value="InterPro"/>
</dbReference>
<evidence type="ECO:0000259" key="6">
    <source>
        <dbReference type="Pfam" id="PF04234"/>
    </source>
</evidence>
<keyword evidence="4" id="KW-0186">Copper</keyword>
<dbReference type="GO" id="GO:0046688">
    <property type="term" value="P:response to copper ion"/>
    <property type="evidence" value="ECO:0007669"/>
    <property type="project" value="InterPro"/>
</dbReference>
<dbReference type="KEGG" id="mbry:B1812_18695"/>
<comment type="subcellular location">
    <subcellularLocation>
        <location evidence="1">Cell envelope</location>
    </subcellularLocation>
</comment>
<dbReference type="EMBL" id="CP019948">
    <property type="protein sequence ID" value="ARN82783.1"/>
    <property type="molecule type" value="Genomic_DNA"/>
</dbReference>
<dbReference type="GO" id="GO:0005507">
    <property type="term" value="F:copper ion binding"/>
    <property type="evidence" value="ECO:0007669"/>
    <property type="project" value="InterPro"/>
</dbReference>
<dbReference type="PANTHER" id="PTHR34820:SF4">
    <property type="entry name" value="INNER MEMBRANE PROTEIN YEBZ"/>
    <property type="match status" value="1"/>
</dbReference>
<keyword evidence="3 5" id="KW-0732">Signal</keyword>